<dbReference type="PANTHER" id="PTHR24241:SF20">
    <property type="entry name" value="VASOPRESSIN V2 RECEPTOR"/>
    <property type="match status" value="1"/>
</dbReference>
<keyword evidence="12" id="KW-0449">Lipoprotein</keyword>
<dbReference type="EMBL" id="JANPWB010000014">
    <property type="protein sequence ID" value="KAJ1095309.1"/>
    <property type="molecule type" value="Genomic_DNA"/>
</dbReference>
<evidence type="ECO:0000256" key="10">
    <source>
        <dbReference type="ARBA" id="ARBA00023180"/>
    </source>
</evidence>
<sequence>MDLMVRSSPEKSMGTRQRKEWKRKEVYYSQVTMVNQSGTYTTLQAPTTLQNASNTTILSDDRDDNLAQVQIAILATLFVCATLSNFLILFVLLKRRKHNALMHTFMINLCIADLVVAFFQVLPQLVWVITDRFRGPDILCRLIKYLQVVGMFASSYMIVAMTFDRHQAICRPMMTYKKGVARWNVPVFVAWGASLLLSIPQICIFSKVKLPTGNYECYGAFIEPWGTKAYITWMTTAVFVLPTLVIATCQVLIFKEIHDSIYLKSERIMAVVKKKTQLVNGKDTQKSEVTTAMSKTIKMTMVIVLVYVVCWAPFFLIQMWSVWDPNADTERPVFVILMMLASLNSCTNPWIYTTFSSSVSDDLHRMFCYVRRGIRKNSIAEDTCFTGSSTVPKDSLY</sequence>
<evidence type="ECO:0000256" key="13">
    <source>
        <dbReference type="ARBA" id="ARBA00029706"/>
    </source>
</evidence>
<protein>
    <recommendedName>
        <fullName evidence="2">Vasopressin V2 receptor</fullName>
    </recommendedName>
    <alternativeName>
        <fullName evidence="13">AVPR V2</fullName>
    </alternativeName>
    <alternativeName>
        <fullName evidence="15">Antidiuretic hormone receptor</fullName>
    </alternativeName>
    <alternativeName>
        <fullName evidence="14">Renal-type arginine vasopressin receptor</fullName>
    </alternativeName>
</protein>
<keyword evidence="9 18" id="KW-0675">Receptor</keyword>
<evidence type="ECO:0000256" key="7">
    <source>
        <dbReference type="ARBA" id="ARBA00023136"/>
    </source>
</evidence>
<dbReference type="AlphaFoldDB" id="A0AAV7LWY5"/>
<feature type="transmembrane region" description="Helical" evidence="18">
    <location>
        <begin position="333"/>
        <end position="355"/>
    </location>
</feature>
<evidence type="ECO:0000256" key="5">
    <source>
        <dbReference type="ARBA" id="ARBA00022989"/>
    </source>
</evidence>
<dbReference type="PRINTS" id="PR00237">
    <property type="entry name" value="GPCRRHODOPSN"/>
</dbReference>
<keyword evidence="8" id="KW-0564">Palmitate</keyword>
<evidence type="ECO:0000256" key="11">
    <source>
        <dbReference type="ARBA" id="ARBA00023224"/>
    </source>
</evidence>
<dbReference type="GO" id="GO:0032870">
    <property type="term" value="P:cellular response to hormone stimulus"/>
    <property type="evidence" value="ECO:0007669"/>
    <property type="project" value="TreeGrafter"/>
</dbReference>
<evidence type="ECO:0000256" key="17">
    <source>
        <dbReference type="ARBA" id="ARBA00046856"/>
    </source>
</evidence>
<reference evidence="20" key="1">
    <citation type="journal article" date="2022" name="bioRxiv">
        <title>Sequencing and chromosome-scale assembly of the giantPleurodeles waltlgenome.</title>
        <authorList>
            <person name="Brown T."/>
            <person name="Elewa A."/>
            <person name="Iarovenko S."/>
            <person name="Subramanian E."/>
            <person name="Araus A.J."/>
            <person name="Petzold A."/>
            <person name="Susuki M."/>
            <person name="Suzuki K.-i.T."/>
            <person name="Hayashi T."/>
            <person name="Toyoda A."/>
            <person name="Oliveira C."/>
            <person name="Osipova E."/>
            <person name="Leigh N.D."/>
            <person name="Simon A."/>
            <person name="Yun M.H."/>
        </authorList>
    </citation>
    <scope>NUCLEOTIDE SEQUENCE</scope>
    <source>
        <strain evidence="20">20211129_DDA</strain>
        <tissue evidence="20">Liver</tissue>
    </source>
</reference>
<dbReference type="SUPFAM" id="SSF81321">
    <property type="entry name" value="Family A G protein-coupled receptor-like"/>
    <property type="match status" value="1"/>
</dbReference>
<comment type="subcellular location">
    <subcellularLocation>
        <location evidence="1 18">Cell membrane</location>
        <topology evidence="1 18">Multi-pass membrane protein</topology>
    </subcellularLocation>
</comment>
<dbReference type="InterPro" id="IPR017452">
    <property type="entry name" value="GPCR_Rhodpsn_7TM"/>
</dbReference>
<feature type="transmembrane region" description="Helical" evidence="18">
    <location>
        <begin position="183"/>
        <end position="210"/>
    </location>
</feature>
<feature type="transmembrane region" description="Helical" evidence="18">
    <location>
        <begin position="230"/>
        <end position="254"/>
    </location>
</feature>
<comment type="caution">
    <text evidence="20">The sequence shown here is derived from an EMBL/GenBank/DDBJ whole genome shotgun (WGS) entry which is preliminary data.</text>
</comment>
<dbReference type="Pfam" id="PF00001">
    <property type="entry name" value="7tm_1"/>
    <property type="match status" value="1"/>
</dbReference>
<keyword evidence="10 18" id="KW-0325">Glycoprotein</keyword>
<keyword evidence="6 18" id="KW-0297">G-protein coupled receptor</keyword>
<evidence type="ECO:0000256" key="18">
    <source>
        <dbReference type="RuleBase" id="RU046427"/>
    </source>
</evidence>
<evidence type="ECO:0000256" key="6">
    <source>
        <dbReference type="ARBA" id="ARBA00023040"/>
    </source>
</evidence>
<keyword evidence="11 18" id="KW-0807">Transducer</keyword>
<comment type="subunit">
    <text evidence="17">Interacts with ARRDC4. Identified in a complex containing at least ARRDC4, V2R and HGS. Interacts with TMEM147.</text>
</comment>
<gene>
    <name evidence="20" type="ORF">NDU88_000475</name>
</gene>
<dbReference type="Gene3D" id="1.20.1070.10">
    <property type="entry name" value="Rhodopsin 7-helix transmembrane proteins"/>
    <property type="match status" value="1"/>
</dbReference>
<evidence type="ECO:0000256" key="4">
    <source>
        <dbReference type="ARBA" id="ARBA00022692"/>
    </source>
</evidence>
<evidence type="ECO:0000313" key="20">
    <source>
        <dbReference type="EMBL" id="KAJ1095309.1"/>
    </source>
</evidence>
<comment type="function">
    <text evidence="16">Receptor for arginine vasopressin. The activity of this receptor is mediated by G proteins which activate adenylate cyclase. Involved in renal water reabsorption.</text>
</comment>
<evidence type="ECO:0000256" key="14">
    <source>
        <dbReference type="ARBA" id="ARBA00031479"/>
    </source>
</evidence>
<accession>A0AAV7LWY5</accession>
<dbReference type="GO" id="GO:0045907">
    <property type="term" value="P:positive regulation of vasoconstriction"/>
    <property type="evidence" value="ECO:0007669"/>
    <property type="project" value="TreeGrafter"/>
</dbReference>
<evidence type="ECO:0000256" key="12">
    <source>
        <dbReference type="ARBA" id="ARBA00023288"/>
    </source>
</evidence>
<evidence type="ECO:0000256" key="15">
    <source>
        <dbReference type="ARBA" id="ARBA00032198"/>
    </source>
</evidence>
<evidence type="ECO:0000259" key="19">
    <source>
        <dbReference type="PROSITE" id="PS50262"/>
    </source>
</evidence>
<evidence type="ECO:0000256" key="3">
    <source>
        <dbReference type="ARBA" id="ARBA00022475"/>
    </source>
</evidence>
<evidence type="ECO:0000256" key="9">
    <source>
        <dbReference type="ARBA" id="ARBA00023170"/>
    </source>
</evidence>
<evidence type="ECO:0000256" key="8">
    <source>
        <dbReference type="ARBA" id="ARBA00023139"/>
    </source>
</evidence>
<dbReference type="PRINTS" id="PR00896">
    <property type="entry name" value="VASOPRESSINR"/>
</dbReference>
<dbReference type="GO" id="GO:0005000">
    <property type="term" value="F:vasopressin receptor activity"/>
    <property type="evidence" value="ECO:0007669"/>
    <property type="project" value="InterPro"/>
</dbReference>
<evidence type="ECO:0000313" key="21">
    <source>
        <dbReference type="Proteomes" id="UP001066276"/>
    </source>
</evidence>
<dbReference type="CDD" id="cd15388">
    <property type="entry name" value="7tmA_V2R"/>
    <property type="match status" value="1"/>
</dbReference>
<keyword evidence="21" id="KW-1185">Reference proteome</keyword>
<evidence type="ECO:0000256" key="1">
    <source>
        <dbReference type="ARBA" id="ARBA00004651"/>
    </source>
</evidence>
<dbReference type="PROSITE" id="PS00237">
    <property type="entry name" value="G_PROTEIN_RECEP_F1_1"/>
    <property type="match status" value="1"/>
</dbReference>
<feature type="transmembrane region" description="Helical" evidence="18">
    <location>
        <begin position="142"/>
        <end position="163"/>
    </location>
</feature>
<comment type="similarity">
    <text evidence="18">Belongs to the G-protein coupled receptor 1 family. Vasopressin/oxytocin receptor subfamily.</text>
</comment>
<feature type="transmembrane region" description="Helical" evidence="18">
    <location>
        <begin position="105"/>
        <end position="130"/>
    </location>
</feature>
<dbReference type="FunFam" id="1.20.1070.10:FF:000190">
    <property type="entry name" value="Vasopressin V2 receptor"/>
    <property type="match status" value="1"/>
</dbReference>
<dbReference type="PANTHER" id="PTHR24241">
    <property type="entry name" value="NEUROPEPTIDE RECEPTOR-RELATED G-PROTEIN COUPLED RECEPTOR"/>
    <property type="match status" value="1"/>
</dbReference>
<dbReference type="PRINTS" id="PR00898">
    <property type="entry name" value="VASOPRSNV2R"/>
</dbReference>
<keyword evidence="3" id="KW-1003">Cell membrane</keyword>
<name>A0AAV7LWY5_PLEWA</name>
<evidence type="ECO:0000256" key="2">
    <source>
        <dbReference type="ARBA" id="ARBA00014011"/>
    </source>
</evidence>
<dbReference type="InterPro" id="IPR000276">
    <property type="entry name" value="GPCR_Rhodpsn"/>
</dbReference>
<feature type="transmembrane region" description="Helical" evidence="18">
    <location>
        <begin position="71"/>
        <end position="93"/>
    </location>
</feature>
<dbReference type="InterPro" id="IPR000161">
    <property type="entry name" value="Vprsn_rcpt_V2"/>
</dbReference>
<dbReference type="GO" id="GO:0001992">
    <property type="term" value="P:regulation of systemic arterial blood pressure by vasopressin"/>
    <property type="evidence" value="ECO:0007669"/>
    <property type="project" value="TreeGrafter"/>
</dbReference>
<keyword evidence="7 18" id="KW-0472">Membrane</keyword>
<proteinExistence type="inferred from homology"/>
<dbReference type="PROSITE" id="PS50262">
    <property type="entry name" value="G_PROTEIN_RECEP_F1_2"/>
    <property type="match status" value="1"/>
</dbReference>
<keyword evidence="5 18" id="KW-1133">Transmembrane helix</keyword>
<evidence type="ECO:0000256" key="16">
    <source>
        <dbReference type="ARBA" id="ARBA00045632"/>
    </source>
</evidence>
<feature type="domain" description="G-protein coupled receptors family 1 profile" evidence="19">
    <location>
        <begin position="84"/>
        <end position="352"/>
    </location>
</feature>
<organism evidence="20 21">
    <name type="scientific">Pleurodeles waltl</name>
    <name type="common">Iberian ribbed newt</name>
    <dbReference type="NCBI Taxonomy" id="8319"/>
    <lineage>
        <taxon>Eukaryota</taxon>
        <taxon>Metazoa</taxon>
        <taxon>Chordata</taxon>
        <taxon>Craniata</taxon>
        <taxon>Vertebrata</taxon>
        <taxon>Euteleostomi</taxon>
        <taxon>Amphibia</taxon>
        <taxon>Batrachia</taxon>
        <taxon>Caudata</taxon>
        <taxon>Salamandroidea</taxon>
        <taxon>Salamandridae</taxon>
        <taxon>Pleurodelinae</taxon>
        <taxon>Pleurodeles</taxon>
    </lineage>
</organism>
<dbReference type="GO" id="GO:0042277">
    <property type="term" value="F:peptide binding"/>
    <property type="evidence" value="ECO:0007669"/>
    <property type="project" value="TreeGrafter"/>
</dbReference>
<dbReference type="InterPro" id="IPR001817">
    <property type="entry name" value="Vasoprsn_rcpt"/>
</dbReference>
<feature type="transmembrane region" description="Helical" evidence="18">
    <location>
        <begin position="302"/>
        <end position="321"/>
    </location>
</feature>
<dbReference type="Proteomes" id="UP001066276">
    <property type="component" value="Chromosome 10"/>
</dbReference>
<keyword evidence="4 18" id="KW-0812">Transmembrane</keyword>
<dbReference type="GO" id="GO:0005886">
    <property type="term" value="C:plasma membrane"/>
    <property type="evidence" value="ECO:0007669"/>
    <property type="project" value="UniProtKB-SubCell"/>
</dbReference>